<dbReference type="InterPro" id="IPR045183">
    <property type="entry name" value="Ebi-like"/>
</dbReference>
<evidence type="ECO:0000256" key="3">
    <source>
        <dbReference type="ARBA" id="ARBA00022737"/>
    </source>
</evidence>
<dbReference type="Pfam" id="PF08513">
    <property type="entry name" value="LisH"/>
    <property type="match status" value="1"/>
</dbReference>
<dbReference type="PANTHER" id="PTHR22846">
    <property type="entry name" value="WD40 REPEAT PROTEIN"/>
    <property type="match status" value="1"/>
</dbReference>
<dbReference type="PANTHER" id="PTHR22846:SF42">
    <property type="match status" value="1"/>
</dbReference>
<dbReference type="EMBL" id="CATQJL010000112">
    <property type="protein sequence ID" value="CAJ0593261.1"/>
    <property type="molecule type" value="Genomic_DNA"/>
</dbReference>
<keyword evidence="2" id="KW-0853">WD repeat</keyword>
<dbReference type="AlphaFoldDB" id="A0AA36GHW1"/>
<evidence type="ECO:0000313" key="6">
    <source>
        <dbReference type="EMBL" id="CAJ0593261.1"/>
    </source>
</evidence>
<dbReference type="Gene3D" id="1.20.960.30">
    <property type="match status" value="1"/>
</dbReference>
<dbReference type="Proteomes" id="UP001176961">
    <property type="component" value="Unassembled WGS sequence"/>
</dbReference>
<evidence type="ECO:0000256" key="1">
    <source>
        <dbReference type="ARBA" id="ARBA00004123"/>
    </source>
</evidence>
<evidence type="ECO:0000256" key="2">
    <source>
        <dbReference type="ARBA" id="ARBA00022574"/>
    </source>
</evidence>
<feature type="region of interest" description="Disordered" evidence="5">
    <location>
        <begin position="170"/>
        <end position="195"/>
    </location>
</feature>
<proteinExistence type="predicted"/>
<gene>
    <name evidence="6" type="ORF">CYNAS_LOCUS5244</name>
</gene>
<evidence type="ECO:0000256" key="5">
    <source>
        <dbReference type="SAM" id="MobiDB-lite"/>
    </source>
</evidence>
<comment type="caution">
    <text evidence="6">The sequence shown here is derived from an EMBL/GenBank/DDBJ whole genome shotgun (WGS) entry which is preliminary data.</text>
</comment>
<accession>A0AA36GHW1</accession>
<evidence type="ECO:0000313" key="7">
    <source>
        <dbReference type="Proteomes" id="UP001176961"/>
    </source>
</evidence>
<organism evidence="6 7">
    <name type="scientific">Cylicocyclus nassatus</name>
    <name type="common">Nematode worm</name>
    <dbReference type="NCBI Taxonomy" id="53992"/>
    <lineage>
        <taxon>Eukaryota</taxon>
        <taxon>Metazoa</taxon>
        <taxon>Ecdysozoa</taxon>
        <taxon>Nematoda</taxon>
        <taxon>Chromadorea</taxon>
        <taxon>Rhabditida</taxon>
        <taxon>Rhabditina</taxon>
        <taxon>Rhabditomorpha</taxon>
        <taxon>Strongyloidea</taxon>
        <taxon>Strongylidae</taxon>
        <taxon>Cylicocyclus</taxon>
    </lineage>
</organism>
<feature type="compositionally biased region" description="Polar residues" evidence="5">
    <location>
        <begin position="120"/>
        <end position="134"/>
    </location>
</feature>
<dbReference type="PROSITE" id="PS50896">
    <property type="entry name" value="LISH"/>
    <property type="match status" value="1"/>
</dbReference>
<name>A0AA36GHW1_CYLNA</name>
<comment type="subcellular location">
    <subcellularLocation>
        <location evidence="1">Nucleus</location>
    </subcellularLocation>
</comment>
<keyword evidence="3" id="KW-0677">Repeat</keyword>
<dbReference type="InterPro" id="IPR006594">
    <property type="entry name" value="LisH"/>
</dbReference>
<feature type="region of interest" description="Disordered" evidence="5">
    <location>
        <begin position="111"/>
        <end position="134"/>
    </location>
</feature>
<keyword evidence="4" id="KW-0539">Nucleus</keyword>
<dbReference type="GO" id="GO:0003714">
    <property type="term" value="F:transcription corepressor activity"/>
    <property type="evidence" value="ECO:0007669"/>
    <property type="project" value="InterPro"/>
</dbReference>
<dbReference type="GO" id="GO:0000118">
    <property type="term" value="C:histone deacetylase complex"/>
    <property type="evidence" value="ECO:0007669"/>
    <property type="project" value="TreeGrafter"/>
</dbReference>
<evidence type="ECO:0000256" key="4">
    <source>
        <dbReference type="ARBA" id="ARBA00023242"/>
    </source>
</evidence>
<keyword evidence="7" id="KW-1185">Reference proteome</keyword>
<sequence length="195" mass="21815">MRICECHNMSFTSSELNYVVWRYLHESGFHHSAYVFGNESKLLDFTPPFMDLPSGSLVMLVQRGLYYTDAELRAKNDEFPAESGDDCKISLIEGAAHLNPNSNMIMEMMPHSSDAETSNEENNGTPASNGNTEATSTRKMIAGNGELPQHDPKMSIEMLREYFENKWKRSGPLESLPNLAPPTFKTADLNTANSD</sequence>
<reference evidence="6" key="1">
    <citation type="submission" date="2023-07" db="EMBL/GenBank/DDBJ databases">
        <authorList>
            <consortium name="CYATHOMIX"/>
        </authorList>
    </citation>
    <scope>NUCLEOTIDE SEQUENCE</scope>
    <source>
        <strain evidence="6">N/A</strain>
    </source>
</reference>
<dbReference type="GO" id="GO:0006357">
    <property type="term" value="P:regulation of transcription by RNA polymerase II"/>
    <property type="evidence" value="ECO:0007669"/>
    <property type="project" value="TreeGrafter"/>
</dbReference>
<protein>
    <recommendedName>
        <fullName evidence="8">LisH domain-containing protein</fullName>
    </recommendedName>
</protein>
<evidence type="ECO:0008006" key="8">
    <source>
        <dbReference type="Google" id="ProtNLM"/>
    </source>
</evidence>
<dbReference type="SMART" id="SM00667">
    <property type="entry name" value="LisH"/>
    <property type="match status" value="1"/>
</dbReference>